<accession>A0A2P2JBB2</accession>
<dbReference type="InterPro" id="IPR044976">
    <property type="entry name" value="FIPS5/FIPS3-like"/>
</dbReference>
<sequence length="285" mass="32116">MDDLIDDDFGDLYADVEVQATSAINSVENFVKHSQADGDVGNNIKQPKDESPVLESELLDSIQEKLGDYSDADGSDSEDDLNIVLNDEDCQRFSVSVRRNGLVGGYEDGEEKAMAEEEEKDTCGGGAFCTGQIAPNGYYMQYPRNKMVRHHGSSFPSVFKGSKSVVAASCYWRSLGGDMEDNSRRKLKVSNLGQVIDRSAASHGRYGFSLPWYRTILDVDIDAFEEKGWRYPGVDLTDFFNFGFNEDSWRQYCISLQQFRQQSSYMNSRIQTRESSKHFQLLIAL</sequence>
<dbReference type="GO" id="GO:0006397">
    <property type="term" value="P:mRNA processing"/>
    <property type="evidence" value="ECO:0007669"/>
    <property type="project" value="UniProtKB-KW"/>
</dbReference>
<name>A0A2P2JBB2_RHIMU</name>
<organism evidence="6">
    <name type="scientific">Rhizophora mucronata</name>
    <name type="common">Asiatic mangrove</name>
    <dbReference type="NCBI Taxonomy" id="61149"/>
    <lineage>
        <taxon>Eukaryota</taxon>
        <taxon>Viridiplantae</taxon>
        <taxon>Streptophyta</taxon>
        <taxon>Embryophyta</taxon>
        <taxon>Tracheophyta</taxon>
        <taxon>Spermatophyta</taxon>
        <taxon>Magnoliopsida</taxon>
        <taxon>eudicotyledons</taxon>
        <taxon>Gunneridae</taxon>
        <taxon>Pentapetalae</taxon>
        <taxon>rosids</taxon>
        <taxon>fabids</taxon>
        <taxon>Malpighiales</taxon>
        <taxon>Rhizophoraceae</taxon>
        <taxon>Rhizophora</taxon>
    </lineage>
</organism>
<keyword evidence="4" id="KW-0539">Nucleus</keyword>
<dbReference type="GO" id="GO:0005634">
    <property type="term" value="C:nucleus"/>
    <property type="evidence" value="ECO:0007669"/>
    <property type="project" value="UniProtKB-SubCell"/>
</dbReference>
<dbReference type="EMBL" id="GGEC01010224">
    <property type="protein sequence ID" value="MBW90707.1"/>
    <property type="molecule type" value="Transcribed_RNA"/>
</dbReference>
<evidence type="ECO:0000256" key="1">
    <source>
        <dbReference type="ARBA" id="ARBA00004123"/>
    </source>
</evidence>
<evidence type="ECO:0000259" key="5">
    <source>
        <dbReference type="Pfam" id="PF05182"/>
    </source>
</evidence>
<feature type="domain" description="Pre-mRNA polyadenylation factor Fip1" evidence="5">
    <location>
        <begin position="218"/>
        <end position="260"/>
    </location>
</feature>
<dbReference type="AlphaFoldDB" id="A0A2P2JBB2"/>
<dbReference type="PANTHER" id="PTHR36884">
    <property type="entry name" value="FIP1[III]-LIKE PROTEIN"/>
    <property type="match status" value="1"/>
</dbReference>
<evidence type="ECO:0000256" key="4">
    <source>
        <dbReference type="ARBA" id="ARBA00023242"/>
    </source>
</evidence>
<dbReference type="Pfam" id="PF05182">
    <property type="entry name" value="Fip1"/>
    <property type="match status" value="1"/>
</dbReference>
<keyword evidence="3" id="KW-0507">mRNA processing</keyword>
<proteinExistence type="inferred from homology"/>
<dbReference type="InterPro" id="IPR007854">
    <property type="entry name" value="Fip1_dom"/>
</dbReference>
<evidence type="ECO:0000256" key="3">
    <source>
        <dbReference type="ARBA" id="ARBA00022664"/>
    </source>
</evidence>
<evidence type="ECO:0000256" key="2">
    <source>
        <dbReference type="ARBA" id="ARBA00007459"/>
    </source>
</evidence>
<protein>
    <submittedName>
        <fullName evidence="6">Uncharacterized protein MANES_03G204700</fullName>
    </submittedName>
</protein>
<comment type="subcellular location">
    <subcellularLocation>
        <location evidence="1">Nucleus</location>
    </subcellularLocation>
</comment>
<comment type="similarity">
    <text evidence="2">Belongs to the FIP1 family.</text>
</comment>
<reference evidence="6" key="1">
    <citation type="submission" date="2018-02" db="EMBL/GenBank/DDBJ databases">
        <title>Rhizophora mucronata_Transcriptome.</title>
        <authorList>
            <person name="Meera S.P."/>
            <person name="Sreeshan A."/>
            <person name="Augustine A."/>
        </authorList>
    </citation>
    <scope>NUCLEOTIDE SEQUENCE</scope>
    <source>
        <tissue evidence="6">Leaf</tissue>
    </source>
</reference>
<evidence type="ECO:0000313" key="6">
    <source>
        <dbReference type="EMBL" id="MBW90707.1"/>
    </source>
</evidence>
<dbReference type="PANTHER" id="PTHR36884:SF4">
    <property type="entry name" value="FIP1[III]-LIKE PROTEIN"/>
    <property type="match status" value="1"/>
</dbReference>